<feature type="compositionally biased region" description="Basic and acidic residues" evidence="1">
    <location>
        <begin position="162"/>
        <end position="184"/>
    </location>
</feature>
<protein>
    <submittedName>
        <fullName evidence="2">Uncharacterized protein</fullName>
    </submittedName>
</protein>
<feature type="region of interest" description="Disordered" evidence="1">
    <location>
        <begin position="159"/>
        <end position="273"/>
    </location>
</feature>
<comment type="caution">
    <text evidence="2">The sequence shown here is derived from an EMBL/GenBank/DDBJ whole genome shotgun (WGS) entry which is preliminary data.</text>
</comment>
<dbReference type="EMBL" id="JACYHB010000003">
    <property type="protein sequence ID" value="MBD8078551.1"/>
    <property type="molecule type" value="Genomic_DNA"/>
</dbReference>
<feature type="compositionally biased region" description="Basic and acidic residues" evidence="1">
    <location>
        <begin position="212"/>
        <end position="245"/>
    </location>
</feature>
<gene>
    <name evidence="2" type="ORF">IF651_05690</name>
</gene>
<feature type="region of interest" description="Disordered" evidence="1">
    <location>
        <begin position="98"/>
        <end position="120"/>
    </location>
</feature>
<reference evidence="2" key="2">
    <citation type="submission" date="2020-09" db="EMBL/GenBank/DDBJ databases">
        <authorList>
            <person name="Yu Y."/>
        </authorList>
    </citation>
    <scope>NUCLEOTIDE SEQUENCE</scope>
    <source>
        <strain evidence="2">KCTC 49039</strain>
    </source>
</reference>
<keyword evidence="3" id="KW-1185">Reference proteome</keyword>
<organism evidence="2 3">
    <name type="scientific">Cellulosimicrobium arenosum</name>
    <dbReference type="NCBI Taxonomy" id="2708133"/>
    <lineage>
        <taxon>Bacteria</taxon>
        <taxon>Bacillati</taxon>
        <taxon>Actinomycetota</taxon>
        <taxon>Actinomycetes</taxon>
        <taxon>Micrococcales</taxon>
        <taxon>Promicromonosporaceae</taxon>
        <taxon>Cellulosimicrobium</taxon>
    </lineage>
</organism>
<name>A0A927G7X1_9MICO</name>
<evidence type="ECO:0000313" key="2">
    <source>
        <dbReference type="EMBL" id="MBD8078551.1"/>
    </source>
</evidence>
<proteinExistence type="predicted"/>
<dbReference type="AlphaFoldDB" id="A0A927G7X1"/>
<accession>A0A927G7X1</accession>
<evidence type="ECO:0000256" key="1">
    <source>
        <dbReference type="SAM" id="MobiDB-lite"/>
    </source>
</evidence>
<dbReference type="RefSeq" id="WP_191828121.1">
    <property type="nucleotide sequence ID" value="NZ_JACYHB010000003.1"/>
</dbReference>
<dbReference type="Proteomes" id="UP000610846">
    <property type="component" value="Unassembled WGS sequence"/>
</dbReference>
<feature type="compositionally biased region" description="Gly residues" evidence="1">
    <location>
        <begin position="249"/>
        <end position="264"/>
    </location>
</feature>
<reference evidence="2" key="1">
    <citation type="journal article" date="2018" name="Curr. Microbiol.">
        <title>Cellulosimicrobium arenosum sp. nov., Isolated from Marine Sediment Sand.</title>
        <authorList>
            <person name="Oh M."/>
            <person name="Kim J.H."/>
            <person name="Yoon J.H."/>
            <person name="Schumann P."/>
            <person name="Kim W."/>
        </authorList>
    </citation>
    <scope>NUCLEOTIDE SEQUENCE</scope>
    <source>
        <strain evidence="2">KCTC 49039</strain>
    </source>
</reference>
<sequence length="273" mass="29149">MTLRFVPPPGWRTPAGFTPTDDWHPDPSWPAAPAGWVFWVDDAVPPAPMPTRRSLRQEHPVTATTVPDAAGRDPHPVVGSTMVLPALVGAQRTSGTVAATAPAQQVGPLSLPGADDDAHEPGRARRWIVPAASGLAGVATGLLVGIGLTLTAQGDAQEATADAERVQEEVAAEREQLESERADLEAQQDDLDAANGELEAREQSVEQAENEAQTRSDDLDERAAQQQRDQDLWNQQRDERERNAEDGGQDGQGGGQEGQGGGQDDGAWWDWNG</sequence>
<evidence type="ECO:0000313" key="3">
    <source>
        <dbReference type="Proteomes" id="UP000610846"/>
    </source>
</evidence>